<dbReference type="CDD" id="cd00180">
    <property type="entry name" value="PKc"/>
    <property type="match status" value="1"/>
</dbReference>
<dbReference type="InterPro" id="IPR011009">
    <property type="entry name" value="Kinase-like_dom_sf"/>
</dbReference>
<evidence type="ECO:0000256" key="3">
    <source>
        <dbReference type="ARBA" id="ARBA00022741"/>
    </source>
</evidence>
<keyword evidence="2" id="KW-0808">Transferase</keyword>
<dbReference type="SUPFAM" id="SSF56112">
    <property type="entry name" value="Protein kinase-like (PK-like)"/>
    <property type="match status" value="1"/>
</dbReference>
<keyword evidence="4 10" id="KW-0418">Kinase</keyword>
<proteinExistence type="predicted"/>
<dbReference type="Proteomes" id="UP000007494">
    <property type="component" value="Chromosome IX"/>
</dbReference>
<dbReference type="AlphaFoldDB" id="F0VB03"/>
<evidence type="ECO:0000313" key="10">
    <source>
        <dbReference type="EMBL" id="CEL68699.1"/>
    </source>
</evidence>
<dbReference type="EMBL" id="LN714484">
    <property type="protein sequence ID" value="CEL68699.1"/>
    <property type="molecule type" value="Genomic_DNA"/>
</dbReference>
<keyword evidence="1" id="KW-0723">Serine/threonine-protein kinase</keyword>
<dbReference type="eggNOG" id="KOG0580">
    <property type="taxonomic scope" value="Eukaryota"/>
</dbReference>
<sequence>MRVGALFAALCAVEAGATVASDLHIETAYPPPVEALRSSLLRVPRVDASNGPRMSPLEESPQVEFGVGHPGGSNVPRRLGEKEEVGDGQSPLQNAQQLLRSPDTQDIGSAHARLGRLLDGQQRQQSERAFAAEPVATPDSDTDTEVDDKVEETVGGAPDEAERPRAERPVRNRGGDAPHHAQVPDRNAELSRFGEGFSNEHEGVSDRRLAELGAGAALEGGPQMDLGGNSGRGARLLRAPGWTNIIALAAGFLVSAFGYSAYTYGGPRVALRIHKLHLKRKMPLSWNRYLSNLPVLDESRFEEFDSIMQWLKPGVRLVKRVAHVSSALADFLGLDEETRRTGIVIKVKSSMGAEARRLMYEINAHTNMVPRNPFFLPLIGAFRGTSNRAVYLLLPRARADVADYVKARPFDVDVRLAAAEMVYAEYILHESGFLHRDIKAHNFFVGFDGHVLLADFEGVGVLQQRTPVVGTRGYFAPELSRPTDHTEKSDVFALGQTFKRIAKYLGQAVRIPRLNEFWSLVKKMTAKDPRDRPTMKAIMSDPYFDGIDFARLELKDQGVPFKGDFSIDVPDAAGPMFVQANVREREEDRRED</sequence>
<reference evidence="9" key="1">
    <citation type="submission" date="2011-02" db="EMBL/GenBank/DDBJ databases">
        <authorList>
            <person name="Aslett M."/>
        </authorList>
    </citation>
    <scope>NUCLEOTIDE SEQUENCE</scope>
    <source>
        <strain evidence="9">Liverpool</strain>
    </source>
</reference>
<dbReference type="GO" id="GO:0005524">
    <property type="term" value="F:ATP binding"/>
    <property type="evidence" value="ECO:0007669"/>
    <property type="project" value="UniProtKB-KW"/>
</dbReference>
<gene>
    <name evidence="10" type="ORF">BN1204_044410</name>
    <name evidence="9" type="ORF">NCLIV_044410</name>
</gene>
<dbReference type="InterPro" id="IPR000719">
    <property type="entry name" value="Prot_kinase_dom"/>
</dbReference>
<accession>F0VB03</accession>
<reference evidence="11" key="3">
    <citation type="journal article" date="2012" name="PLoS Pathog.">
        <title>Comparative genomics of the apicomplexan parasites Toxoplasma gondii and Neospora caninum: Coccidia differing in host range and transmission strategy.</title>
        <authorList>
            <person name="Reid A.J."/>
            <person name="Vermont S.J."/>
            <person name="Cotton J.A."/>
            <person name="Harris D."/>
            <person name="Hill-Cawthorne G.A."/>
            <person name="Konen-Waisman S."/>
            <person name="Latham S.M."/>
            <person name="Mourier T."/>
            <person name="Norton R."/>
            <person name="Quail M.A."/>
            <person name="Sanders M."/>
            <person name="Shanmugam D."/>
            <person name="Sohal A."/>
            <person name="Wasmuth J.D."/>
            <person name="Brunk B."/>
            <person name="Grigg M.E."/>
            <person name="Howard J.C."/>
            <person name="Parkinson J."/>
            <person name="Roos D.S."/>
            <person name="Trees A.J."/>
            <person name="Berriman M."/>
            <person name="Pain A."/>
            <person name="Wastling J.M."/>
        </authorList>
    </citation>
    <scope>NUCLEOTIDE SEQUENCE [LARGE SCALE GENOMIC DNA]</scope>
    <source>
        <strain evidence="11">Liverpool</strain>
    </source>
</reference>
<feature type="region of interest" description="Disordered" evidence="6">
    <location>
        <begin position="51"/>
        <end position="91"/>
    </location>
</feature>
<dbReference type="OrthoDB" id="248923at2759"/>
<dbReference type="PROSITE" id="PS50011">
    <property type="entry name" value="PROTEIN_KINASE_DOM"/>
    <property type="match status" value="1"/>
</dbReference>
<dbReference type="InParanoid" id="F0VB03"/>
<evidence type="ECO:0000256" key="7">
    <source>
        <dbReference type="SAM" id="SignalP"/>
    </source>
</evidence>
<dbReference type="GO" id="GO:0004674">
    <property type="term" value="F:protein serine/threonine kinase activity"/>
    <property type="evidence" value="ECO:0007669"/>
    <property type="project" value="UniProtKB-KW"/>
</dbReference>
<evidence type="ECO:0000256" key="4">
    <source>
        <dbReference type="ARBA" id="ARBA00022777"/>
    </source>
</evidence>
<keyword evidence="5" id="KW-0067">ATP-binding</keyword>
<evidence type="ECO:0000256" key="1">
    <source>
        <dbReference type="ARBA" id="ARBA00022527"/>
    </source>
</evidence>
<dbReference type="EMBL" id="FR823385">
    <property type="protein sequence ID" value="CBZ51379.1"/>
    <property type="molecule type" value="Genomic_DNA"/>
</dbReference>
<dbReference type="InterPro" id="IPR008271">
    <property type="entry name" value="Ser/Thr_kinase_AS"/>
</dbReference>
<reference evidence="9" key="2">
    <citation type="submission" date="2011-03" db="EMBL/GenBank/DDBJ databases">
        <title>Comparative genomics and transcriptomics of Neospora caninum and Toxoplasma gondii.</title>
        <authorList>
            <person name="Reid A.J."/>
            <person name="Sohal A."/>
            <person name="Harris D."/>
            <person name="Quail M."/>
            <person name="Sanders M."/>
            <person name="Berriman M."/>
            <person name="Wastling J.M."/>
            <person name="Pain A."/>
        </authorList>
    </citation>
    <scope>NUCLEOTIDE SEQUENCE</scope>
    <source>
        <strain evidence="9">Liverpool</strain>
    </source>
</reference>
<evidence type="ECO:0000313" key="9">
    <source>
        <dbReference type="EMBL" id="CBZ51379.1"/>
    </source>
</evidence>
<evidence type="ECO:0000313" key="11">
    <source>
        <dbReference type="Proteomes" id="UP000007494"/>
    </source>
</evidence>
<dbReference type="VEuPathDB" id="ToxoDB:NCLIV_044410"/>
<feature type="compositionally biased region" description="Acidic residues" evidence="6">
    <location>
        <begin position="140"/>
        <end position="150"/>
    </location>
</feature>
<feature type="chain" id="PRO_5007654949" evidence="7">
    <location>
        <begin position="21"/>
        <end position="592"/>
    </location>
</feature>
<feature type="region of interest" description="Disordered" evidence="6">
    <location>
        <begin position="122"/>
        <end position="185"/>
    </location>
</feature>
<dbReference type="Gene3D" id="1.10.510.10">
    <property type="entry name" value="Transferase(Phosphotransferase) domain 1"/>
    <property type="match status" value="1"/>
</dbReference>
<evidence type="ECO:0000256" key="2">
    <source>
        <dbReference type="ARBA" id="ARBA00022679"/>
    </source>
</evidence>
<protein>
    <submittedName>
        <fullName evidence="10">Rhoptry kinase family protein ROP35, putative</fullName>
    </submittedName>
</protein>
<dbReference type="GeneID" id="13440364"/>
<keyword evidence="11" id="KW-1185">Reference proteome</keyword>
<dbReference type="PANTHER" id="PTHR24351">
    <property type="entry name" value="RIBOSOMAL PROTEIN S6 KINASE"/>
    <property type="match status" value="1"/>
</dbReference>
<name>F0VB03_NEOCL</name>
<evidence type="ECO:0000256" key="5">
    <source>
        <dbReference type="ARBA" id="ARBA00022840"/>
    </source>
</evidence>
<evidence type="ECO:0000259" key="8">
    <source>
        <dbReference type="PROSITE" id="PS50011"/>
    </source>
</evidence>
<keyword evidence="3" id="KW-0547">Nucleotide-binding</keyword>
<reference evidence="10" key="4">
    <citation type="journal article" date="2015" name="PLoS ONE">
        <title>Comprehensive Evaluation of Toxoplasma gondii VEG and Neospora caninum LIV Genomes with Tachyzoite Stage Transcriptome and Proteome Defines Novel Transcript Features.</title>
        <authorList>
            <person name="Ramaprasad A."/>
            <person name="Mourier T."/>
            <person name="Naeem R."/>
            <person name="Malas T.B."/>
            <person name="Moussa E."/>
            <person name="Panigrahi A."/>
            <person name="Vermont S.J."/>
            <person name="Otto T.D."/>
            <person name="Wastling J."/>
            <person name="Pain A."/>
        </authorList>
    </citation>
    <scope>NUCLEOTIDE SEQUENCE</scope>
    <source>
        <strain evidence="10">Liverpool</strain>
    </source>
</reference>
<feature type="signal peptide" evidence="7">
    <location>
        <begin position="1"/>
        <end position="20"/>
    </location>
</feature>
<dbReference type="RefSeq" id="XP_003881412.1">
    <property type="nucleotide sequence ID" value="XM_003881363.1"/>
</dbReference>
<feature type="compositionally biased region" description="Basic and acidic residues" evidence="6">
    <location>
        <begin position="160"/>
        <end position="185"/>
    </location>
</feature>
<evidence type="ECO:0000256" key="6">
    <source>
        <dbReference type="SAM" id="MobiDB-lite"/>
    </source>
</evidence>
<keyword evidence="7" id="KW-0732">Signal</keyword>
<dbReference type="Pfam" id="PF00069">
    <property type="entry name" value="Pkinase"/>
    <property type="match status" value="1"/>
</dbReference>
<feature type="domain" description="Protein kinase" evidence="8">
    <location>
        <begin position="301"/>
        <end position="544"/>
    </location>
</feature>
<organism evidence="9 11">
    <name type="scientific">Neospora caninum (strain Liverpool)</name>
    <dbReference type="NCBI Taxonomy" id="572307"/>
    <lineage>
        <taxon>Eukaryota</taxon>
        <taxon>Sar</taxon>
        <taxon>Alveolata</taxon>
        <taxon>Apicomplexa</taxon>
        <taxon>Conoidasida</taxon>
        <taxon>Coccidia</taxon>
        <taxon>Eucoccidiorida</taxon>
        <taxon>Eimeriorina</taxon>
        <taxon>Sarcocystidae</taxon>
        <taxon>Neospora</taxon>
    </lineage>
</organism>
<dbReference type="PROSITE" id="PS00108">
    <property type="entry name" value="PROTEIN_KINASE_ST"/>
    <property type="match status" value="1"/>
</dbReference>
<dbReference type="SMART" id="SM00220">
    <property type="entry name" value="S_TKc"/>
    <property type="match status" value="1"/>
</dbReference>